<name>A0A1B9G9B3_9TREE</name>
<reference evidence="2" key="3">
    <citation type="submission" date="2014-01" db="EMBL/GenBank/DDBJ databases">
        <title>Evolution of pathogenesis and genome organization in the Tremellales.</title>
        <authorList>
            <person name="Cuomo C."/>
            <person name="Litvintseva A."/>
            <person name="Heitman J."/>
            <person name="Chen Y."/>
            <person name="Sun S."/>
            <person name="Springer D."/>
            <person name="Dromer F."/>
            <person name="Young S."/>
            <person name="Zeng Q."/>
            <person name="Chapman S."/>
            <person name="Gujja S."/>
            <person name="Saif S."/>
            <person name="Birren B."/>
        </authorList>
    </citation>
    <scope>NUCLEOTIDE SEQUENCE</scope>
    <source>
        <strain evidence="2">CBS 10118</strain>
    </source>
</reference>
<dbReference type="GeneID" id="30206864"/>
<dbReference type="EMBL" id="KI894019">
    <property type="protein sequence ID" value="OCF27622.1"/>
    <property type="molecule type" value="Genomic_DNA"/>
</dbReference>
<reference evidence="3" key="4">
    <citation type="submission" date="2024-02" db="EMBL/GenBank/DDBJ databases">
        <title>Comparative genomics of Cryptococcus and Kwoniella reveals pathogenesis evolution and contrasting modes of karyotype evolution via chromosome fusion or intercentromeric recombination.</title>
        <authorList>
            <person name="Coelho M.A."/>
            <person name="David-Palma M."/>
            <person name="Shea T."/>
            <person name="Bowers K."/>
            <person name="McGinley-Smith S."/>
            <person name="Mohammad A.W."/>
            <person name="Gnirke A."/>
            <person name="Yurkov A.M."/>
            <person name="Nowrousian M."/>
            <person name="Sun S."/>
            <person name="Cuomo C.A."/>
            <person name="Heitman J."/>
        </authorList>
    </citation>
    <scope>NUCLEOTIDE SEQUENCE</scope>
    <source>
        <strain evidence="3">CBS 10118</strain>
    </source>
</reference>
<evidence type="ECO:0000256" key="1">
    <source>
        <dbReference type="SAM" id="MobiDB-lite"/>
    </source>
</evidence>
<evidence type="ECO:0000313" key="2">
    <source>
        <dbReference type="EMBL" id="OCF27622.1"/>
    </source>
</evidence>
<gene>
    <name evidence="2" type="ORF">I302_02465</name>
    <name evidence="3" type="ORF">I302_103761</name>
</gene>
<dbReference type="EMBL" id="CP144542">
    <property type="protein sequence ID" value="WVW81765.1"/>
    <property type="molecule type" value="Genomic_DNA"/>
</dbReference>
<dbReference type="RefSeq" id="XP_019048692.1">
    <property type="nucleotide sequence ID" value="XM_019189130.1"/>
</dbReference>
<dbReference type="KEGG" id="kbi:30206864"/>
<dbReference type="Proteomes" id="UP000092730">
    <property type="component" value="Chromosome 2"/>
</dbReference>
<evidence type="ECO:0000313" key="3">
    <source>
        <dbReference type="EMBL" id="WVW81765.1"/>
    </source>
</evidence>
<proteinExistence type="predicted"/>
<dbReference type="VEuPathDB" id="FungiDB:I302_02465"/>
<keyword evidence="4" id="KW-1185">Reference proteome</keyword>
<sequence>MSLKTSTAPATVDACEGLQQLGATLKKAQEEHRRSSLLGWLGVLSKADKLSLLLGNDRKEVFVSHNLVSKVDPPLRTEYLACFSDENEPIEHRQEWVDILRRDREHSPPPTDTMHDNIGFTDAALVANYDPASGATSRTETHMQGKLSELIVAVSNWFVFPEEHDAAVVSGKDKVWSRPLSERVLPLITNEFQKIVEAENGTTRFNMNGTIYREQHVESHDIAKEMNRMLFQAVQSCGKKLSTGEISLQDLHGHTPPPIASSIAIPEIREGLSFDIDTKGAGKIRINQVWRVPPEPSTPVDLPESEPAENTESGPSTFWEWASSVRSSLGL</sequence>
<protein>
    <submittedName>
        <fullName evidence="2">Uncharacterized protein</fullName>
    </submittedName>
</protein>
<reference evidence="3" key="2">
    <citation type="submission" date="2013-07" db="EMBL/GenBank/DDBJ databases">
        <authorList>
            <consortium name="The Broad Institute Genome Sequencing Platform"/>
            <person name="Cuomo C."/>
            <person name="Litvintseva A."/>
            <person name="Chen Y."/>
            <person name="Heitman J."/>
            <person name="Sun S."/>
            <person name="Springer D."/>
            <person name="Dromer F."/>
            <person name="Young S.K."/>
            <person name="Zeng Q."/>
            <person name="Gargeya S."/>
            <person name="Fitzgerald M."/>
            <person name="Abouelleil A."/>
            <person name="Alvarado L."/>
            <person name="Berlin A.M."/>
            <person name="Chapman S.B."/>
            <person name="Dewar J."/>
            <person name="Goldberg J."/>
            <person name="Griggs A."/>
            <person name="Gujja S."/>
            <person name="Hansen M."/>
            <person name="Howarth C."/>
            <person name="Imamovic A."/>
            <person name="Larimer J."/>
            <person name="McCowan C."/>
            <person name="Murphy C."/>
            <person name="Pearson M."/>
            <person name="Priest M."/>
            <person name="Roberts A."/>
            <person name="Saif S."/>
            <person name="Shea T."/>
            <person name="Sykes S."/>
            <person name="Wortman J."/>
            <person name="Nusbaum C."/>
            <person name="Birren B."/>
        </authorList>
    </citation>
    <scope>NUCLEOTIDE SEQUENCE</scope>
    <source>
        <strain evidence="3">CBS 10118</strain>
    </source>
</reference>
<reference evidence="2" key="1">
    <citation type="submission" date="2013-07" db="EMBL/GenBank/DDBJ databases">
        <title>The Genome Sequence of Cryptococcus bestiolae CBS10118.</title>
        <authorList>
            <consortium name="The Broad Institute Genome Sequencing Platform"/>
            <person name="Cuomo C."/>
            <person name="Litvintseva A."/>
            <person name="Chen Y."/>
            <person name="Heitman J."/>
            <person name="Sun S."/>
            <person name="Springer D."/>
            <person name="Dromer F."/>
            <person name="Young S.K."/>
            <person name="Zeng Q."/>
            <person name="Gargeya S."/>
            <person name="Fitzgerald M."/>
            <person name="Abouelleil A."/>
            <person name="Alvarado L."/>
            <person name="Berlin A.M."/>
            <person name="Chapman S.B."/>
            <person name="Dewar J."/>
            <person name="Goldberg J."/>
            <person name="Griggs A."/>
            <person name="Gujja S."/>
            <person name="Hansen M."/>
            <person name="Howarth C."/>
            <person name="Imamovic A."/>
            <person name="Larimer J."/>
            <person name="McCowan C."/>
            <person name="Murphy C."/>
            <person name="Pearson M."/>
            <person name="Priest M."/>
            <person name="Roberts A."/>
            <person name="Saif S."/>
            <person name="Shea T."/>
            <person name="Sykes S."/>
            <person name="Wortman J."/>
            <person name="Nusbaum C."/>
            <person name="Birren B."/>
        </authorList>
    </citation>
    <scope>NUCLEOTIDE SEQUENCE [LARGE SCALE GENOMIC DNA]</scope>
    <source>
        <strain evidence="2">CBS 10118</strain>
    </source>
</reference>
<accession>A0A1B9G9B3</accession>
<organism evidence="2">
    <name type="scientific">Kwoniella bestiolae CBS 10118</name>
    <dbReference type="NCBI Taxonomy" id="1296100"/>
    <lineage>
        <taxon>Eukaryota</taxon>
        <taxon>Fungi</taxon>
        <taxon>Dikarya</taxon>
        <taxon>Basidiomycota</taxon>
        <taxon>Agaricomycotina</taxon>
        <taxon>Tremellomycetes</taxon>
        <taxon>Tremellales</taxon>
        <taxon>Cryptococcaceae</taxon>
        <taxon>Kwoniella</taxon>
    </lineage>
</organism>
<feature type="region of interest" description="Disordered" evidence="1">
    <location>
        <begin position="292"/>
        <end position="316"/>
    </location>
</feature>
<dbReference type="AlphaFoldDB" id="A0A1B9G9B3"/>
<evidence type="ECO:0000313" key="4">
    <source>
        <dbReference type="Proteomes" id="UP000092730"/>
    </source>
</evidence>